<dbReference type="InterPro" id="IPR019787">
    <property type="entry name" value="Znf_PHD-finger"/>
</dbReference>
<evidence type="ECO:0000313" key="15">
    <source>
        <dbReference type="Proteomes" id="UP000466442"/>
    </source>
</evidence>
<feature type="compositionally biased region" description="Polar residues" evidence="9">
    <location>
        <begin position="95"/>
        <end position="106"/>
    </location>
</feature>
<dbReference type="OrthoDB" id="10004999at2759"/>
<keyword evidence="4" id="KW-0479">Metal-binding</keyword>
<feature type="compositionally biased region" description="Polar residues" evidence="9">
    <location>
        <begin position="477"/>
        <end position="493"/>
    </location>
</feature>
<dbReference type="Gene3D" id="2.30.30.40">
    <property type="entry name" value="SH3 Domains"/>
    <property type="match status" value="1"/>
</dbReference>
<feature type="domain" description="PHD-type" evidence="13">
    <location>
        <begin position="1"/>
        <end position="55"/>
    </location>
</feature>
<dbReference type="SUPFAM" id="SSF48065">
    <property type="entry name" value="DBL homology domain (DH-domain)"/>
    <property type="match status" value="1"/>
</dbReference>
<evidence type="ECO:0000256" key="1">
    <source>
        <dbReference type="ARBA" id="ARBA00022443"/>
    </source>
</evidence>
<dbReference type="Pfam" id="PF00018">
    <property type="entry name" value="SH3_1"/>
    <property type="match status" value="1"/>
</dbReference>
<evidence type="ECO:0000256" key="8">
    <source>
        <dbReference type="PROSITE-ProRule" id="PRU00192"/>
    </source>
</evidence>
<dbReference type="PROSITE" id="PS50002">
    <property type="entry name" value="SH3"/>
    <property type="match status" value="1"/>
</dbReference>
<evidence type="ECO:0000259" key="11">
    <source>
        <dbReference type="PROSITE" id="PS50003"/>
    </source>
</evidence>
<dbReference type="InterPro" id="IPR001452">
    <property type="entry name" value="SH3_domain"/>
</dbReference>
<dbReference type="CDD" id="cd00160">
    <property type="entry name" value="RhoGEF"/>
    <property type="match status" value="1"/>
</dbReference>
<keyword evidence="2" id="KW-0597">Phosphoprotein</keyword>
<dbReference type="InterPro" id="IPR011011">
    <property type="entry name" value="Znf_FYVE_PHD"/>
</dbReference>
<dbReference type="GO" id="GO:0005085">
    <property type="term" value="F:guanyl-nucleotide exchange factor activity"/>
    <property type="evidence" value="ECO:0007669"/>
    <property type="project" value="UniProtKB-KW"/>
</dbReference>
<evidence type="ECO:0000256" key="4">
    <source>
        <dbReference type="ARBA" id="ARBA00022723"/>
    </source>
</evidence>
<dbReference type="Pfam" id="PF22697">
    <property type="entry name" value="SOS1_NGEF_PH"/>
    <property type="match status" value="1"/>
</dbReference>
<evidence type="ECO:0000259" key="12">
    <source>
        <dbReference type="PROSITE" id="PS50010"/>
    </source>
</evidence>
<feature type="region of interest" description="Disordered" evidence="9">
    <location>
        <begin position="82"/>
        <end position="144"/>
    </location>
</feature>
<feature type="compositionally biased region" description="Polar residues" evidence="9">
    <location>
        <begin position="551"/>
        <end position="568"/>
    </location>
</feature>
<dbReference type="InterPro" id="IPR001331">
    <property type="entry name" value="GDS_CDC24_CS"/>
</dbReference>
<evidence type="ECO:0000256" key="2">
    <source>
        <dbReference type="ARBA" id="ARBA00022553"/>
    </source>
</evidence>
<evidence type="ECO:0000259" key="10">
    <source>
        <dbReference type="PROSITE" id="PS50002"/>
    </source>
</evidence>
<feature type="compositionally biased region" description="Low complexity" evidence="9">
    <location>
        <begin position="113"/>
        <end position="124"/>
    </location>
</feature>
<dbReference type="PROSITE" id="PS50010">
    <property type="entry name" value="DH_2"/>
    <property type="match status" value="1"/>
</dbReference>
<dbReference type="InterPro" id="IPR055251">
    <property type="entry name" value="SOS1_NGEF_PH"/>
</dbReference>
<dbReference type="Pfam" id="PF00621">
    <property type="entry name" value="RhoGEF"/>
    <property type="match status" value="1"/>
</dbReference>
<gene>
    <name evidence="14" type="ORF">GE061_010503</name>
</gene>
<keyword evidence="1 8" id="KW-0728">SH3 domain</keyword>
<feature type="compositionally biased region" description="Low complexity" evidence="9">
    <location>
        <begin position="575"/>
        <end position="589"/>
    </location>
</feature>
<feature type="region of interest" description="Disordered" evidence="9">
    <location>
        <begin position="537"/>
        <end position="589"/>
    </location>
</feature>
<dbReference type="InterPro" id="IPR011993">
    <property type="entry name" value="PH-like_dom_sf"/>
</dbReference>
<dbReference type="FunFam" id="2.30.29.30:FF:000078">
    <property type="entry name" value="Guanine nucleotide exchange factor DBS"/>
    <property type="match status" value="1"/>
</dbReference>
<dbReference type="InterPro" id="IPR001965">
    <property type="entry name" value="Znf_PHD"/>
</dbReference>
<keyword evidence="3" id="KW-0344">Guanine-nucleotide releasing factor</keyword>
<dbReference type="SMART" id="SM00233">
    <property type="entry name" value="PH"/>
    <property type="match status" value="1"/>
</dbReference>
<dbReference type="Proteomes" id="UP000466442">
    <property type="component" value="Unassembled WGS sequence"/>
</dbReference>
<dbReference type="InterPro" id="IPR035899">
    <property type="entry name" value="DBL_dom_sf"/>
</dbReference>
<dbReference type="Gene3D" id="3.30.40.10">
    <property type="entry name" value="Zinc/RING finger domain, C3HC4 (zinc finger)"/>
    <property type="match status" value="1"/>
</dbReference>
<dbReference type="GO" id="GO:0008270">
    <property type="term" value="F:zinc ion binding"/>
    <property type="evidence" value="ECO:0007669"/>
    <property type="project" value="UniProtKB-KW"/>
</dbReference>
<feature type="compositionally biased region" description="Polar residues" evidence="9">
    <location>
        <begin position="341"/>
        <end position="350"/>
    </location>
</feature>
<keyword evidence="15" id="KW-1185">Reference proteome</keyword>
<comment type="caution">
    <text evidence="14">The sequence shown here is derived from an EMBL/GenBank/DDBJ whole genome shotgun (WGS) entry which is preliminary data.</text>
</comment>
<dbReference type="SMART" id="SM00249">
    <property type="entry name" value="PHD"/>
    <property type="match status" value="1"/>
</dbReference>
<accession>A0A8S9XW28</accession>
<dbReference type="InterPro" id="IPR051336">
    <property type="entry name" value="RhoGEF_Guanine_NuclExch_SF"/>
</dbReference>
<dbReference type="InterPro" id="IPR000219">
    <property type="entry name" value="DH_dom"/>
</dbReference>
<dbReference type="SUPFAM" id="SSF50729">
    <property type="entry name" value="PH domain-like"/>
    <property type="match status" value="1"/>
</dbReference>
<feature type="domain" description="SH3" evidence="10">
    <location>
        <begin position="1259"/>
        <end position="1324"/>
    </location>
</feature>
<evidence type="ECO:0000313" key="14">
    <source>
        <dbReference type="EMBL" id="KAF6212794.1"/>
    </source>
</evidence>
<keyword evidence="6" id="KW-0862">Zinc</keyword>
<dbReference type="CDD" id="cd15489">
    <property type="entry name" value="PHD_SF"/>
    <property type="match status" value="1"/>
</dbReference>
<feature type="domain" description="DH" evidence="12">
    <location>
        <begin position="873"/>
        <end position="1053"/>
    </location>
</feature>
<evidence type="ECO:0000256" key="6">
    <source>
        <dbReference type="ARBA" id="ARBA00022833"/>
    </source>
</evidence>
<dbReference type="EMBL" id="WIXP02000003">
    <property type="protein sequence ID" value="KAF6212794.1"/>
    <property type="molecule type" value="Genomic_DNA"/>
</dbReference>
<sequence>MKCLKCGSVAYESRSVQCGDCLRFAHLTCVGLKELEWTFIRRLEKAWYCVECQASAFQRKPTFRRPAAERYKRVLIANKKSPLLDDEPPELPSSGSIRPLTSTSPQTKDDPETPAATAQTARTPNVADSKSVIAPRTQNNGKIAKPPRLSIERNKIIHESSNKPKTPTTLCEPKSLNESPEQIALELKKPHNNVKIAKPPRLTIEKAKLGSGSTFQPKTDAFKHIRPTPLSSSKPSNESAELKKIEVTPGTSSQRSPQIIKPPRASIERVRKASESSQLNKEALLKIPSEVTLTPRTPQQSSSASRKGPAPQIPLAPKTSPLSTNKSDAKSSNNLSKLSSPTDQVHSSPKASERKNSTLKRRQHVQKNHPPVLNTSNRSKPSSNLTKFPQKVIKQNGDMKESEEPPFLKTLHSLKPVEPHLRRWASENVVSNSVKFVDENYNPLTNQEPSIANGSPEFDQPAGWAYGSVLLRKMSKSESTSPRPKSFQDTSNSQKEDLPLFVKKLNSLRPVNEDKRLPNHSSAEAYELPWANHLKRSQSEQVTANDAKYGSDSSSKNVSFRHSSSDSNVLDRKGSISSTPSPNTWTPNTRISSYSQFLKSYSRKLQNEKNSTVMQMSLSETIINSKDKIADEISSQTKFRKSAVIQSKHTSSSSIVPDDRRWDEELVEPANINGIVETKEVNNAVANGVVENDVGGPLKADHQPISRRKTESALFNAVVPDDHSVSQWMLNVSKGGIDILDSVDSEFGNQTEQFTESAEDKSDGTEVVSLTEDVGDSVQGLLVVEDDRKKKQETLLRRHTETSLLLSPEVKVVNDHSLFSWAHEVSKGGFGIMKSFNGNVEEEIADSKPHQEPEHRVHDEAKAAAVEKDQEIKRGHILAELLETERIYVSELESIVKGYKHAMLAEETRHPNPELDGKSDLIFGNLEELYTFHNDIFLQDLENCISTTELVALCFTHRKDALHKLYSCYCQNTPRSERLRESIGDHPFLRSCQTKLGHKLPLAAYLLKPVQRITKYRLLLEDLLSHSEGKKWCCELQEALDCMLVVLKCVNDSMHQTAITGFWGDLSDLADLLMQGSFSVWTESKKDRFKKELRLIKPMQRHLFLYQKAILFCKKTPIHSKVNYHFKRLIKMSDVGLTETVKDGKTFEIWLPGRSEVHTIQAATVEQKTEWVDQIKSLLLYQLTQLKLKQHSKAGSRSMSLDHQQGRGSPRALSCDDGRTKAAPSDEDVASSSDFSNSDDEETFISQNTDSNITVLNSSHGSRYRALADYTPFGHNELPMKEGDLVTLLKVGCAGWWYVRLYGAGENVRKEGWAPAAYLEHCGRKTSRSAQSVTSDTSSH</sequence>
<feature type="region of interest" description="Disordered" evidence="9">
    <location>
        <begin position="475"/>
        <end position="495"/>
    </location>
</feature>
<dbReference type="InterPro" id="IPR013083">
    <property type="entry name" value="Znf_RING/FYVE/PHD"/>
</dbReference>
<feature type="region of interest" description="Disordered" evidence="9">
    <location>
        <begin position="1194"/>
        <end position="1244"/>
    </location>
</feature>
<keyword evidence="5 7" id="KW-0863">Zinc-finger</keyword>
<evidence type="ECO:0000256" key="5">
    <source>
        <dbReference type="ARBA" id="ARBA00022771"/>
    </source>
</evidence>
<evidence type="ECO:0000256" key="7">
    <source>
        <dbReference type="PROSITE-ProRule" id="PRU00146"/>
    </source>
</evidence>
<dbReference type="PROSITE" id="PS50003">
    <property type="entry name" value="PH_DOMAIN"/>
    <property type="match status" value="1"/>
</dbReference>
<feature type="compositionally biased region" description="Polar residues" evidence="9">
    <location>
        <begin position="291"/>
        <end position="305"/>
    </location>
</feature>
<dbReference type="SMART" id="SM00326">
    <property type="entry name" value="SH3"/>
    <property type="match status" value="1"/>
</dbReference>
<proteinExistence type="predicted"/>
<dbReference type="PROSITE" id="PS00741">
    <property type="entry name" value="DH_1"/>
    <property type="match status" value="1"/>
</dbReference>
<feature type="compositionally biased region" description="Basic residues" evidence="9">
    <location>
        <begin position="357"/>
        <end position="367"/>
    </location>
</feature>
<feature type="compositionally biased region" description="Polar residues" evidence="9">
    <location>
        <begin position="373"/>
        <end position="387"/>
    </location>
</feature>
<feature type="region of interest" description="Disordered" evidence="9">
    <location>
        <begin position="208"/>
        <end position="390"/>
    </location>
</feature>
<dbReference type="GO" id="GO:0035556">
    <property type="term" value="P:intracellular signal transduction"/>
    <property type="evidence" value="ECO:0007669"/>
    <property type="project" value="InterPro"/>
</dbReference>
<dbReference type="SMART" id="SM00325">
    <property type="entry name" value="RhoGEF"/>
    <property type="match status" value="1"/>
</dbReference>
<protein>
    <submittedName>
        <fullName evidence="14">Uncharacterized protein</fullName>
    </submittedName>
</protein>
<dbReference type="InterPro" id="IPR036028">
    <property type="entry name" value="SH3-like_dom_sf"/>
</dbReference>
<dbReference type="PROSITE" id="PS50016">
    <property type="entry name" value="ZF_PHD_2"/>
    <property type="match status" value="1"/>
</dbReference>
<dbReference type="CDD" id="cd11856">
    <property type="entry name" value="SH3_p47phox_like"/>
    <property type="match status" value="1"/>
</dbReference>
<evidence type="ECO:0000259" key="13">
    <source>
        <dbReference type="PROSITE" id="PS50016"/>
    </source>
</evidence>
<name>A0A8S9XW28_APOLU</name>
<dbReference type="SUPFAM" id="SSF57903">
    <property type="entry name" value="FYVE/PHD zinc finger"/>
    <property type="match status" value="1"/>
</dbReference>
<dbReference type="Gene3D" id="2.30.29.30">
    <property type="entry name" value="Pleckstrin-homology domain (PH domain)/Phosphotyrosine-binding domain (PTB)"/>
    <property type="match status" value="1"/>
</dbReference>
<dbReference type="GO" id="GO:0005737">
    <property type="term" value="C:cytoplasm"/>
    <property type="evidence" value="ECO:0007669"/>
    <property type="project" value="TreeGrafter"/>
</dbReference>
<dbReference type="PANTHER" id="PTHR22826:SF211">
    <property type="entry name" value="LD43457P"/>
    <property type="match status" value="1"/>
</dbReference>
<evidence type="ECO:0000256" key="3">
    <source>
        <dbReference type="ARBA" id="ARBA00022658"/>
    </source>
</evidence>
<dbReference type="SUPFAM" id="SSF50044">
    <property type="entry name" value="SH3-domain"/>
    <property type="match status" value="1"/>
</dbReference>
<feature type="compositionally biased region" description="Polar residues" evidence="9">
    <location>
        <begin position="229"/>
        <end position="239"/>
    </location>
</feature>
<dbReference type="InterPro" id="IPR001849">
    <property type="entry name" value="PH_domain"/>
</dbReference>
<reference evidence="14" key="1">
    <citation type="journal article" date="2021" name="Mol. Ecol. Resour.">
        <title>Apolygus lucorum genome provides insights into omnivorousness and mesophyll feeding.</title>
        <authorList>
            <person name="Liu Y."/>
            <person name="Liu H."/>
            <person name="Wang H."/>
            <person name="Huang T."/>
            <person name="Liu B."/>
            <person name="Yang B."/>
            <person name="Yin L."/>
            <person name="Li B."/>
            <person name="Zhang Y."/>
            <person name="Zhang S."/>
            <person name="Jiang F."/>
            <person name="Zhang X."/>
            <person name="Ren Y."/>
            <person name="Wang B."/>
            <person name="Wang S."/>
            <person name="Lu Y."/>
            <person name="Wu K."/>
            <person name="Fan W."/>
            <person name="Wang G."/>
        </authorList>
    </citation>
    <scope>NUCLEOTIDE SEQUENCE</scope>
    <source>
        <strain evidence="14">12Hb</strain>
    </source>
</reference>
<feature type="domain" description="PH" evidence="11">
    <location>
        <begin position="1071"/>
        <end position="1180"/>
    </location>
</feature>
<evidence type="ECO:0000256" key="9">
    <source>
        <dbReference type="SAM" id="MobiDB-lite"/>
    </source>
</evidence>
<feature type="compositionally biased region" description="Polar residues" evidence="9">
    <location>
        <begin position="1195"/>
        <end position="1207"/>
    </location>
</feature>
<dbReference type="PANTHER" id="PTHR22826">
    <property type="entry name" value="RHO GUANINE EXCHANGE FACTOR-RELATED"/>
    <property type="match status" value="1"/>
</dbReference>
<organism evidence="14 15">
    <name type="scientific">Apolygus lucorum</name>
    <name type="common">Small green plant bug</name>
    <name type="synonym">Lygocoris lucorum</name>
    <dbReference type="NCBI Taxonomy" id="248454"/>
    <lineage>
        <taxon>Eukaryota</taxon>
        <taxon>Metazoa</taxon>
        <taxon>Ecdysozoa</taxon>
        <taxon>Arthropoda</taxon>
        <taxon>Hexapoda</taxon>
        <taxon>Insecta</taxon>
        <taxon>Pterygota</taxon>
        <taxon>Neoptera</taxon>
        <taxon>Paraneoptera</taxon>
        <taxon>Hemiptera</taxon>
        <taxon>Heteroptera</taxon>
        <taxon>Panheteroptera</taxon>
        <taxon>Cimicomorpha</taxon>
        <taxon>Miridae</taxon>
        <taxon>Mirini</taxon>
        <taxon>Apolygus</taxon>
    </lineage>
</organism>
<dbReference type="Gene3D" id="1.20.900.10">
    <property type="entry name" value="Dbl homology (DH) domain"/>
    <property type="match status" value="1"/>
</dbReference>
<feature type="compositionally biased region" description="Low complexity" evidence="9">
    <location>
        <begin position="330"/>
        <end position="340"/>
    </location>
</feature>